<comment type="caution">
    <text evidence="1">The sequence shown here is derived from an EMBL/GenBank/DDBJ whole genome shotgun (WGS) entry which is preliminary data.</text>
</comment>
<organism evidence="1 2">
    <name type="scientific">Rheinheimera lutimaris</name>
    <dbReference type="NCBI Taxonomy" id="2740584"/>
    <lineage>
        <taxon>Bacteria</taxon>
        <taxon>Pseudomonadati</taxon>
        <taxon>Pseudomonadota</taxon>
        <taxon>Gammaproteobacteria</taxon>
        <taxon>Chromatiales</taxon>
        <taxon>Chromatiaceae</taxon>
        <taxon>Rheinheimera</taxon>
    </lineage>
</organism>
<accession>A0A7Y5ASW0</accession>
<protein>
    <submittedName>
        <fullName evidence="1">Uncharacterized protein</fullName>
    </submittedName>
</protein>
<dbReference type="AlphaFoldDB" id="A0A7Y5ASW0"/>
<name>A0A7Y5ASW0_9GAMM</name>
<sequence>MESISKALVLAIQYLGSERNDEDFTEDDDLKVVEDMAAIIQGASENEKLTLIRVARELGLNEWASNIGIE</sequence>
<gene>
    <name evidence="1" type="ORF">HRH59_14895</name>
</gene>
<proteinExistence type="predicted"/>
<dbReference type="Proteomes" id="UP000523161">
    <property type="component" value="Unassembled WGS sequence"/>
</dbReference>
<evidence type="ECO:0000313" key="1">
    <source>
        <dbReference type="EMBL" id="NRQ43833.1"/>
    </source>
</evidence>
<dbReference type="EMBL" id="JABSOD010000018">
    <property type="protein sequence ID" value="NRQ43833.1"/>
    <property type="molecule type" value="Genomic_DNA"/>
</dbReference>
<dbReference type="RefSeq" id="WP_173502070.1">
    <property type="nucleotide sequence ID" value="NZ_JABSOD010000018.1"/>
</dbReference>
<evidence type="ECO:0000313" key="2">
    <source>
        <dbReference type="Proteomes" id="UP000523161"/>
    </source>
</evidence>
<reference evidence="1 2" key="1">
    <citation type="submission" date="2020-06" db="EMBL/GenBank/DDBJ databases">
        <title>Rheinheimera sp. nov., a marine bacterium isolated from coastal.</title>
        <authorList>
            <person name="Yu Q."/>
            <person name="Qi Y."/>
            <person name="Pu J."/>
        </authorList>
    </citation>
    <scope>NUCLEOTIDE SEQUENCE [LARGE SCALE GENOMIC DNA]</scope>
    <source>
        <strain evidence="1 2">YQF-2</strain>
    </source>
</reference>
<keyword evidence="2" id="KW-1185">Reference proteome</keyword>